<keyword evidence="2" id="KW-1185">Reference proteome</keyword>
<dbReference type="EMBL" id="QUSW01000005">
    <property type="protein sequence ID" value="RQP23122.1"/>
    <property type="molecule type" value="Genomic_DNA"/>
</dbReference>
<reference evidence="1 2" key="1">
    <citation type="submission" date="2018-08" db="EMBL/GenBank/DDBJ databases">
        <authorList>
            <person name="Khan S.A."/>
            <person name="Jeon C.O."/>
            <person name="Chun B.H."/>
            <person name="Jeong S.E."/>
        </authorList>
    </citation>
    <scope>NUCLEOTIDE SEQUENCE [LARGE SCALE GENOMIC DNA]</scope>
    <source>
        <strain evidence="1 2">S-16</strain>
    </source>
</reference>
<gene>
    <name evidence="1" type="ORF">DZC73_18555</name>
</gene>
<sequence>MVAGILAMAGTACAAPVDLTITAEAKRAVMSFLVGTYGSECARGRGQAMPVPRSGSPIGFAADGTITWAGNSFNVTRLYINEMGVTRFGGSFASKIDIEEFGKGQRIAVAGVTQTAGQPAGATITVGDDSTTAPFGLCQGGPPPGTSTSLWPTAVRLLGTPSRTASCMDMKSSVQSRAPVAFDGRQLVIGPHRYAPGAAANEESLSVNDGNGDIGYSFGAGGSGGAGGELVIVSRHAGDKGLHFQVTPVNEPMAIFACDIE</sequence>
<reference evidence="1 2" key="2">
    <citation type="submission" date="2018-12" db="EMBL/GenBank/DDBJ databases">
        <title>Rhizobacter gummiphilus sp. nov., a rubber-degrading bacterium isolated from the soil of a botanical garden in Japan.</title>
        <authorList>
            <person name="Shunsuke S.S."/>
        </authorList>
    </citation>
    <scope>NUCLEOTIDE SEQUENCE [LARGE SCALE GENOMIC DNA]</scope>
    <source>
        <strain evidence="1 2">S-16</strain>
    </source>
</reference>
<organism evidence="1 2">
    <name type="scientific">Piscinibacter terrae</name>
    <dbReference type="NCBI Taxonomy" id="2496871"/>
    <lineage>
        <taxon>Bacteria</taxon>
        <taxon>Pseudomonadati</taxon>
        <taxon>Pseudomonadota</taxon>
        <taxon>Betaproteobacteria</taxon>
        <taxon>Burkholderiales</taxon>
        <taxon>Sphaerotilaceae</taxon>
        <taxon>Piscinibacter</taxon>
    </lineage>
</organism>
<protein>
    <submittedName>
        <fullName evidence="1">Uncharacterized protein</fullName>
    </submittedName>
</protein>
<dbReference type="Proteomes" id="UP000267464">
    <property type="component" value="Unassembled WGS sequence"/>
</dbReference>
<accession>A0A3N7IWG9</accession>
<proteinExistence type="predicted"/>
<evidence type="ECO:0000313" key="2">
    <source>
        <dbReference type="Proteomes" id="UP000267464"/>
    </source>
</evidence>
<comment type="caution">
    <text evidence="1">The sequence shown here is derived from an EMBL/GenBank/DDBJ whole genome shotgun (WGS) entry which is preliminary data.</text>
</comment>
<name>A0A3N7IWG9_9BURK</name>
<dbReference type="AlphaFoldDB" id="A0A3N7IWG9"/>
<evidence type="ECO:0000313" key="1">
    <source>
        <dbReference type="EMBL" id="RQP23122.1"/>
    </source>
</evidence>